<sequence length="311" mass="32222">MLTTVLTILPIFAIIAAGYACRRGGILGATAASEFNRFVVYLALPALLFDVMAGVKWSAIWQPGFIVAFSAGTFGIFAIAFFLRLRRGQPAADAAIDGLNAGYANAGFVGFPVCEAVFGRESLALATIAAVITVCALFAVAMVIIEVGLQSEARPHHVALKVGRSLARNPLLISPIAGLAWAMTGLPIPAPMESLLHMLGGTATTCALMSLGLFLANGARAQGRPDKAVLAFSGLKLVGQPALTAVVAYGVLHLPPVVAGMAVLMAALPTGTGPFMLAEYYDREAVATSQTILITNALSVITLAVCIALIR</sequence>
<feature type="transmembrane region" description="Helical" evidence="7">
    <location>
        <begin position="170"/>
        <end position="189"/>
    </location>
</feature>
<organism evidence="8 9">
    <name type="scientific">Azorhizobium oxalatiphilum</name>
    <dbReference type="NCBI Taxonomy" id="980631"/>
    <lineage>
        <taxon>Bacteria</taxon>
        <taxon>Pseudomonadati</taxon>
        <taxon>Pseudomonadota</taxon>
        <taxon>Alphaproteobacteria</taxon>
        <taxon>Hyphomicrobiales</taxon>
        <taxon>Xanthobacteraceae</taxon>
        <taxon>Azorhizobium</taxon>
    </lineage>
</organism>
<reference evidence="8" key="2">
    <citation type="submission" date="2020-09" db="EMBL/GenBank/DDBJ databases">
        <authorList>
            <person name="Sun Q."/>
            <person name="Sedlacek I."/>
        </authorList>
    </citation>
    <scope>NUCLEOTIDE SEQUENCE</scope>
    <source>
        <strain evidence="8">CCM 7897</strain>
    </source>
</reference>
<keyword evidence="9" id="KW-1185">Reference proteome</keyword>
<dbReference type="PANTHER" id="PTHR36838:SF3">
    <property type="entry name" value="TRANSPORTER AUXIN EFFLUX CARRIER EC FAMILY"/>
    <property type="match status" value="1"/>
</dbReference>
<keyword evidence="5 7" id="KW-1133">Transmembrane helix</keyword>
<dbReference type="PANTHER" id="PTHR36838">
    <property type="entry name" value="AUXIN EFFLUX CARRIER FAMILY PROTEIN"/>
    <property type="match status" value="1"/>
</dbReference>
<name>A0A917CC48_9HYPH</name>
<gene>
    <name evidence="8" type="ORF">GCM10007301_44850</name>
</gene>
<evidence type="ECO:0000256" key="6">
    <source>
        <dbReference type="ARBA" id="ARBA00023136"/>
    </source>
</evidence>
<reference evidence="8" key="1">
    <citation type="journal article" date="2014" name="Int. J. Syst. Evol. Microbiol.">
        <title>Complete genome sequence of Corynebacterium casei LMG S-19264T (=DSM 44701T), isolated from a smear-ripened cheese.</title>
        <authorList>
            <consortium name="US DOE Joint Genome Institute (JGI-PGF)"/>
            <person name="Walter F."/>
            <person name="Albersmeier A."/>
            <person name="Kalinowski J."/>
            <person name="Ruckert C."/>
        </authorList>
    </citation>
    <scope>NUCLEOTIDE SEQUENCE</scope>
    <source>
        <strain evidence="8">CCM 7897</strain>
    </source>
</reference>
<feature type="transmembrane region" description="Helical" evidence="7">
    <location>
        <begin position="195"/>
        <end position="216"/>
    </location>
</feature>
<dbReference type="GO" id="GO:0055085">
    <property type="term" value="P:transmembrane transport"/>
    <property type="evidence" value="ECO:0007669"/>
    <property type="project" value="InterPro"/>
</dbReference>
<comment type="caution">
    <text evidence="8">The sequence shown here is derived from an EMBL/GenBank/DDBJ whole genome shotgun (WGS) entry which is preliminary data.</text>
</comment>
<accession>A0A917CC48</accession>
<evidence type="ECO:0000256" key="2">
    <source>
        <dbReference type="ARBA" id="ARBA00022448"/>
    </source>
</evidence>
<keyword evidence="2" id="KW-0813">Transport</keyword>
<evidence type="ECO:0000256" key="1">
    <source>
        <dbReference type="ARBA" id="ARBA00004141"/>
    </source>
</evidence>
<dbReference type="Pfam" id="PF03547">
    <property type="entry name" value="Mem_trans"/>
    <property type="match status" value="1"/>
</dbReference>
<keyword evidence="3" id="KW-1003">Cell membrane</keyword>
<keyword evidence="4 7" id="KW-0812">Transmembrane</keyword>
<evidence type="ECO:0008006" key="10">
    <source>
        <dbReference type="Google" id="ProtNLM"/>
    </source>
</evidence>
<comment type="subcellular location">
    <subcellularLocation>
        <location evidence="1">Membrane</location>
        <topology evidence="1">Multi-pass membrane protein</topology>
    </subcellularLocation>
</comment>
<evidence type="ECO:0000256" key="5">
    <source>
        <dbReference type="ARBA" id="ARBA00022989"/>
    </source>
</evidence>
<feature type="transmembrane region" description="Helical" evidence="7">
    <location>
        <begin position="123"/>
        <end position="149"/>
    </location>
</feature>
<dbReference type="AlphaFoldDB" id="A0A917CC48"/>
<dbReference type="Proteomes" id="UP000606044">
    <property type="component" value="Unassembled WGS sequence"/>
</dbReference>
<evidence type="ECO:0000313" key="8">
    <source>
        <dbReference type="EMBL" id="GGF79788.1"/>
    </source>
</evidence>
<keyword evidence="6 7" id="KW-0472">Membrane</keyword>
<dbReference type="InterPro" id="IPR004776">
    <property type="entry name" value="Mem_transp_PIN-like"/>
</dbReference>
<evidence type="ECO:0000313" key="9">
    <source>
        <dbReference type="Proteomes" id="UP000606044"/>
    </source>
</evidence>
<dbReference type="EMBL" id="BMCT01000008">
    <property type="protein sequence ID" value="GGF79788.1"/>
    <property type="molecule type" value="Genomic_DNA"/>
</dbReference>
<proteinExistence type="predicted"/>
<evidence type="ECO:0000256" key="7">
    <source>
        <dbReference type="SAM" id="Phobius"/>
    </source>
</evidence>
<evidence type="ECO:0000256" key="4">
    <source>
        <dbReference type="ARBA" id="ARBA00022692"/>
    </source>
</evidence>
<feature type="transmembrane region" description="Helical" evidence="7">
    <location>
        <begin position="64"/>
        <end position="83"/>
    </location>
</feature>
<evidence type="ECO:0000256" key="3">
    <source>
        <dbReference type="ARBA" id="ARBA00022475"/>
    </source>
</evidence>
<dbReference type="RefSeq" id="WP_188582788.1">
    <property type="nucleotide sequence ID" value="NZ_BMCT01000008.1"/>
</dbReference>
<feature type="transmembrane region" description="Helical" evidence="7">
    <location>
        <begin position="38"/>
        <end position="57"/>
    </location>
</feature>
<protein>
    <recommendedName>
        <fullName evidence="10">Transporter</fullName>
    </recommendedName>
</protein>
<dbReference type="GO" id="GO:0016020">
    <property type="term" value="C:membrane"/>
    <property type="evidence" value="ECO:0007669"/>
    <property type="project" value="UniProtKB-SubCell"/>
</dbReference>
<feature type="transmembrane region" description="Helical" evidence="7">
    <location>
        <begin position="292"/>
        <end position="310"/>
    </location>
</feature>